<sequence length="224" mass="23954">MKYEIKGDNLPIVICHLVEGESMITDSGAMSWMEPGMKMETISGGISKAFGRMFSGETIFQNRYTATNDGMIAFASSFPGNIKAVEVKPGQEIVVQKSSFLAGTSDIEMSVFFNKKFSSGFFGGEGFIMTKIGGTGTVFLEIDGSAIEYDLLPGQQMIIDTGYLAMMDATCSIEIQSVKGIKNKLLGGEGFFNTVITGPGKIILQSMPISAVASSIIPFLPTGK</sequence>
<dbReference type="InterPro" id="IPR016031">
    <property type="entry name" value="Trp_RNA-bd_attenuator-like_dom"/>
</dbReference>
<dbReference type="AlphaFoldDB" id="A0A1I0BZN0"/>
<dbReference type="EMBL" id="FOIN01000002">
    <property type="protein sequence ID" value="SET12664.1"/>
    <property type="molecule type" value="Genomic_DNA"/>
</dbReference>
<evidence type="ECO:0000313" key="4">
    <source>
        <dbReference type="Proteomes" id="UP000490821"/>
    </source>
</evidence>
<dbReference type="Proteomes" id="UP000490821">
    <property type="component" value="Unassembled WGS sequence"/>
</dbReference>
<evidence type="ECO:0000313" key="3">
    <source>
        <dbReference type="Proteomes" id="UP000198558"/>
    </source>
</evidence>
<dbReference type="PANTHER" id="PTHR43657">
    <property type="entry name" value="TRYPTOPHAN RNA-BINDING ATTENUATOR PROTEIN-LIKE PROTEIN"/>
    <property type="match status" value="1"/>
</dbReference>
<proteinExistence type="predicted"/>
<evidence type="ECO:0000313" key="2">
    <source>
        <dbReference type="EMBL" id="SET12664.1"/>
    </source>
</evidence>
<gene>
    <name evidence="1" type="ORF">IMSAGC017_01168</name>
    <name evidence="2" type="ORF">SAMN04489758_1028</name>
</gene>
<dbReference type="PANTHER" id="PTHR43657:SF1">
    <property type="entry name" value="ALTERED INHERITANCE OF MITOCHONDRIA PROTEIN 24, MITOCHONDRIAL"/>
    <property type="match status" value="1"/>
</dbReference>
<dbReference type="GeneID" id="78287316"/>
<dbReference type="InterPro" id="IPR002838">
    <property type="entry name" value="AIM24"/>
</dbReference>
<dbReference type="Gene3D" id="3.60.160.10">
    <property type="entry name" value="Mitochondrial biogenesis AIM24"/>
    <property type="match status" value="1"/>
</dbReference>
<organism evidence="2 3">
    <name type="scientific">Thomasclavelia cocleata</name>
    <dbReference type="NCBI Taxonomy" id="69824"/>
    <lineage>
        <taxon>Bacteria</taxon>
        <taxon>Bacillati</taxon>
        <taxon>Bacillota</taxon>
        <taxon>Erysipelotrichia</taxon>
        <taxon>Erysipelotrichales</taxon>
        <taxon>Coprobacillaceae</taxon>
        <taxon>Thomasclavelia</taxon>
    </lineage>
</organism>
<dbReference type="RefSeq" id="WP_092351734.1">
    <property type="nucleotide sequence ID" value="NZ_BLMI01000143.1"/>
</dbReference>
<dbReference type="Pfam" id="PF01987">
    <property type="entry name" value="AIM24"/>
    <property type="match status" value="1"/>
</dbReference>
<dbReference type="InterPro" id="IPR036983">
    <property type="entry name" value="AIM24_sf"/>
</dbReference>
<keyword evidence="3" id="KW-1185">Reference proteome</keyword>
<accession>A0A1I0BZN0</accession>
<dbReference type="EMBL" id="BLMI01000143">
    <property type="protein sequence ID" value="GFI41128.1"/>
    <property type="molecule type" value="Genomic_DNA"/>
</dbReference>
<dbReference type="Proteomes" id="UP000198558">
    <property type="component" value="Unassembled WGS sequence"/>
</dbReference>
<reference evidence="2" key="1">
    <citation type="submission" date="2016-10" db="EMBL/GenBank/DDBJ databases">
        <authorList>
            <person name="de Groot N.N."/>
        </authorList>
    </citation>
    <scope>NUCLEOTIDE SEQUENCE [LARGE SCALE GENOMIC DNA]</scope>
    <source>
        <strain evidence="2">DSM 1551</strain>
    </source>
</reference>
<evidence type="ECO:0000313" key="1">
    <source>
        <dbReference type="EMBL" id="GFI41128.1"/>
    </source>
</evidence>
<name>A0A1I0BZN0_9FIRM</name>
<dbReference type="NCBIfam" id="TIGR00266">
    <property type="entry name" value="TIGR00266 family protein"/>
    <property type="match status" value="1"/>
</dbReference>
<dbReference type="OrthoDB" id="9779518at2"/>
<reference evidence="3" key="2">
    <citation type="submission" date="2016-10" db="EMBL/GenBank/DDBJ databases">
        <authorList>
            <person name="Varghese N."/>
            <person name="Submissions S."/>
        </authorList>
    </citation>
    <scope>NUCLEOTIDE SEQUENCE [LARGE SCALE GENOMIC DNA]</scope>
    <source>
        <strain evidence="3">DSM 1551</strain>
    </source>
</reference>
<dbReference type="SUPFAM" id="SSF51219">
    <property type="entry name" value="TRAP-like"/>
    <property type="match status" value="1"/>
</dbReference>
<protein>
    <submittedName>
        <fullName evidence="2">TIGR00266 family protein</fullName>
    </submittedName>
</protein>
<reference evidence="1 4" key="3">
    <citation type="journal article" date="2020" name="Microbiome">
        <title>Single-cell genomics of uncultured bacteria reveals dietary fiber responders in the mouse gut microbiota.</title>
        <authorList>
            <person name="Chijiiwa R."/>
            <person name="Hosokawa M."/>
            <person name="Kogawa M."/>
            <person name="Nishikawa Y."/>
            <person name="Ide K."/>
            <person name="Sakanashi C."/>
            <person name="Takahashi K."/>
            <person name="Takeyama H."/>
        </authorList>
    </citation>
    <scope>NUCLEOTIDE SEQUENCE [LARGE SCALE GENOMIC DNA]</scope>
    <source>
        <strain evidence="1">IMSAGC_017</strain>
    </source>
</reference>